<dbReference type="InterPro" id="IPR058502">
    <property type="entry name" value="PLL-like_beta-prop"/>
</dbReference>
<evidence type="ECO:0000313" key="4">
    <source>
        <dbReference type="Proteomes" id="UP001519363"/>
    </source>
</evidence>
<dbReference type="CDD" id="cd22954">
    <property type="entry name" value="PLL_lectin"/>
    <property type="match status" value="1"/>
</dbReference>
<keyword evidence="1" id="KW-0732">Signal</keyword>
<accession>A0ABS5A7E9</accession>
<evidence type="ECO:0000259" key="2">
    <source>
        <dbReference type="Pfam" id="PF26607"/>
    </source>
</evidence>
<comment type="caution">
    <text evidence="3">The sequence shown here is derived from an EMBL/GenBank/DDBJ whole genome shotgun (WGS) entry which is preliminary data.</text>
</comment>
<proteinExistence type="predicted"/>
<evidence type="ECO:0000256" key="1">
    <source>
        <dbReference type="SAM" id="SignalP"/>
    </source>
</evidence>
<protein>
    <recommendedName>
        <fullName evidence="2">PLL-like beta propeller domain-containing protein</fullName>
    </recommendedName>
</protein>
<dbReference type="Gene3D" id="2.120.10.70">
    <property type="entry name" value="Fucose-specific lectin"/>
    <property type="match status" value="2"/>
</dbReference>
<dbReference type="SUPFAM" id="SSF89372">
    <property type="entry name" value="Fucose-specific lectin"/>
    <property type="match status" value="2"/>
</dbReference>
<keyword evidence="4" id="KW-1185">Reference proteome</keyword>
<reference evidence="3 4" key="1">
    <citation type="submission" date="2021-03" db="EMBL/GenBank/DDBJ databases">
        <title>Sequencing the genomes of 1000 actinobacteria strains.</title>
        <authorList>
            <person name="Klenk H.-P."/>
        </authorList>
    </citation>
    <scope>NUCLEOTIDE SEQUENCE [LARGE SCALE GENOMIC DNA]</scope>
    <source>
        <strain evidence="3 4">DSM 44580</strain>
    </source>
</reference>
<name>A0ABS5A7E9_9PSEU</name>
<dbReference type="RefSeq" id="WP_086785852.1">
    <property type="nucleotide sequence ID" value="NZ_JAGIOO010000001.1"/>
</dbReference>
<dbReference type="EMBL" id="JAGIOO010000001">
    <property type="protein sequence ID" value="MBP2472197.1"/>
    <property type="molecule type" value="Genomic_DNA"/>
</dbReference>
<evidence type="ECO:0000313" key="3">
    <source>
        <dbReference type="EMBL" id="MBP2472197.1"/>
    </source>
</evidence>
<organism evidence="3 4">
    <name type="scientific">Crossiella equi</name>
    <dbReference type="NCBI Taxonomy" id="130796"/>
    <lineage>
        <taxon>Bacteria</taxon>
        <taxon>Bacillati</taxon>
        <taxon>Actinomycetota</taxon>
        <taxon>Actinomycetes</taxon>
        <taxon>Pseudonocardiales</taxon>
        <taxon>Pseudonocardiaceae</taxon>
        <taxon>Crossiella</taxon>
    </lineage>
</organism>
<dbReference type="Pfam" id="PF26607">
    <property type="entry name" value="DUF8189"/>
    <property type="match status" value="1"/>
</dbReference>
<feature type="chain" id="PRO_5047487456" description="PLL-like beta propeller domain-containing protein" evidence="1">
    <location>
        <begin position="26"/>
        <end position="539"/>
    </location>
</feature>
<sequence>MSRALKGLLVALTLSTGLVSVPALAEPLGIEADLPRMSCAPGGPTPEDAALATQLNSRLTNKMRGHLTNYEISCARAVVKHTYDRGLNTRAAQIAVATVIVETSLRNYDGGHSSSVGLFQQLQSWGTREQRLDPKWSTNAFLGAMEKTYPGGRWNKLPVGEVAQGVQRSAHPTRYQPEAADAQRIVDALGQPGETSVNVPANRAVYEPSTATTEFFARGERGEMVHVWNTDGQWSPWETHQPGFHIKGNPVSVYDTATQTTEVFARDSADRLVHTWHARGAGWSNWEVIGDVALKGDPAATYDAATRTVEVFARDTADRLVHAWHEPGKGWSGLEALHPDWRLASDPAPVFDPATATTEVFARGTDGTLIHTWHPPGKGWAAFEVLPGGTIQGTPFPVYEAHSRTVEVFARDTADRLVHAWHPPGKGWAGLEAVPGDWRLASDPVAVYDPSTTTTEVFARGAQDELMHVWHQKGAGWSNWEVLHSTWKFNGKPVAVYEPNTRTVEVFARGSKGELMHVWHTFGDGWSDWARIGDWTIAE</sequence>
<feature type="signal peptide" evidence="1">
    <location>
        <begin position="1"/>
        <end position="25"/>
    </location>
</feature>
<feature type="domain" description="PLL-like beta propeller" evidence="2">
    <location>
        <begin position="301"/>
        <end position="533"/>
    </location>
</feature>
<dbReference type="Proteomes" id="UP001519363">
    <property type="component" value="Unassembled WGS sequence"/>
</dbReference>
<gene>
    <name evidence="3" type="ORF">JOF53_001069</name>
</gene>